<comment type="caution">
    <text evidence="3">The sequence shown here is derived from an EMBL/GenBank/DDBJ whole genome shotgun (WGS) entry which is preliminary data.</text>
</comment>
<evidence type="ECO:0000256" key="2">
    <source>
        <dbReference type="SAM" id="Phobius"/>
    </source>
</evidence>
<name>A0AAN5DB26_9BILA</name>
<evidence type="ECO:0000256" key="1">
    <source>
        <dbReference type="ARBA" id="ARBA00023002"/>
    </source>
</evidence>
<proteinExistence type="predicted"/>
<dbReference type="AlphaFoldDB" id="A0AAN5DB26"/>
<protein>
    <recommendedName>
        <fullName evidence="5">Dehydrogenase</fullName>
    </recommendedName>
</protein>
<dbReference type="PROSITE" id="PS00061">
    <property type="entry name" value="ADH_SHORT"/>
    <property type="match status" value="1"/>
</dbReference>
<keyword evidence="4" id="KW-1185">Reference proteome</keyword>
<keyword evidence="2" id="KW-1133">Transmembrane helix</keyword>
<dbReference type="GO" id="GO:0016491">
    <property type="term" value="F:oxidoreductase activity"/>
    <property type="evidence" value="ECO:0007669"/>
    <property type="project" value="UniProtKB-KW"/>
</dbReference>
<accession>A0AAN5DB26</accession>
<keyword evidence="2" id="KW-0812">Transmembrane</keyword>
<dbReference type="PANTHER" id="PTHR43313">
    <property type="entry name" value="SHORT-CHAIN DEHYDROGENASE/REDUCTASE FAMILY 9C"/>
    <property type="match status" value="1"/>
</dbReference>
<dbReference type="PANTHER" id="PTHR43313:SF1">
    <property type="entry name" value="3BETA-HYDROXYSTEROID DEHYDROGENASE DHS-16"/>
    <property type="match status" value="1"/>
</dbReference>
<dbReference type="Pfam" id="PF00106">
    <property type="entry name" value="adh_short"/>
    <property type="match status" value="1"/>
</dbReference>
<dbReference type="SUPFAM" id="SSF51735">
    <property type="entry name" value="NAD(P)-binding Rossmann-fold domains"/>
    <property type="match status" value="1"/>
</dbReference>
<feature type="non-terminal residue" evidence="3">
    <location>
        <position position="1"/>
    </location>
</feature>
<organism evidence="3 4">
    <name type="scientific">Pristionchus mayeri</name>
    <dbReference type="NCBI Taxonomy" id="1317129"/>
    <lineage>
        <taxon>Eukaryota</taxon>
        <taxon>Metazoa</taxon>
        <taxon>Ecdysozoa</taxon>
        <taxon>Nematoda</taxon>
        <taxon>Chromadorea</taxon>
        <taxon>Rhabditida</taxon>
        <taxon>Rhabditina</taxon>
        <taxon>Diplogasteromorpha</taxon>
        <taxon>Diplogasteroidea</taxon>
        <taxon>Neodiplogasteridae</taxon>
        <taxon>Pristionchus</taxon>
    </lineage>
</organism>
<sequence length="358" mass="40631">FQMVLYFFTIFLLICYIVRRFLLERLSIGAAGRWVLISGCDSGFGRLTALRLIEEGVNVFAGCYTQQGREALEKCAEEIDSSFRLHSFPLDITSDSSVADAFQFISKTLEANTAQLWGIVNNAGVFSIFGPDDWCSIKQYSDSLNVNCLGAVRMCHTFLPLLKQSKGRIVTMASSAGRMHGQFLAPYCTSKFAVEAYMDCLRFELRRFGVSVHILEPGAFKTELLSEEAQNARVDYIWNSLSEETKNEYGETYKKNCEYPPSYSLSILTSVKEAWSIGVNLMASSNLHWVTDHYTHALFSFWPRLRYYTGWDSRLLFIPLSLLPTFFQDCILSLMYRLQPGPSLVPHSLQSTQTLIPK</sequence>
<evidence type="ECO:0000313" key="3">
    <source>
        <dbReference type="EMBL" id="GMR59345.1"/>
    </source>
</evidence>
<dbReference type="InterPro" id="IPR020904">
    <property type="entry name" value="Sc_DH/Rdtase_CS"/>
</dbReference>
<dbReference type="EMBL" id="BTRK01000006">
    <property type="protein sequence ID" value="GMR59345.1"/>
    <property type="molecule type" value="Genomic_DNA"/>
</dbReference>
<reference evidence="4" key="1">
    <citation type="submission" date="2022-10" db="EMBL/GenBank/DDBJ databases">
        <title>Genome assembly of Pristionchus species.</title>
        <authorList>
            <person name="Yoshida K."/>
            <person name="Sommer R.J."/>
        </authorList>
    </citation>
    <scope>NUCLEOTIDE SEQUENCE [LARGE SCALE GENOMIC DNA]</scope>
    <source>
        <strain evidence="4">RS5460</strain>
    </source>
</reference>
<evidence type="ECO:0008006" key="5">
    <source>
        <dbReference type="Google" id="ProtNLM"/>
    </source>
</evidence>
<keyword evidence="2" id="KW-0472">Membrane</keyword>
<gene>
    <name evidence="3" type="ORF">PMAYCL1PPCAC_29540</name>
</gene>
<evidence type="ECO:0000313" key="4">
    <source>
        <dbReference type="Proteomes" id="UP001328107"/>
    </source>
</evidence>
<feature type="transmembrane region" description="Helical" evidence="2">
    <location>
        <begin position="6"/>
        <end position="23"/>
    </location>
</feature>
<dbReference type="GO" id="GO:0008202">
    <property type="term" value="P:steroid metabolic process"/>
    <property type="evidence" value="ECO:0007669"/>
    <property type="project" value="TreeGrafter"/>
</dbReference>
<dbReference type="PRINTS" id="PR00081">
    <property type="entry name" value="GDHRDH"/>
</dbReference>
<keyword evidence="1" id="KW-0560">Oxidoreductase</keyword>
<dbReference type="InterPro" id="IPR002347">
    <property type="entry name" value="SDR_fam"/>
</dbReference>
<dbReference type="Proteomes" id="UP001328107">
    <property type="component" value="Unassembled WGS sequence"/>
</dbReference>
<dbReference type="Gene3D" id="3.40.50.720">
    <property type="entry name" value="NAD(P)-binding Rossmann-like Domain"/>
    <property type="match status" value="1"/>
</dbReference>
<dbReference type="InterPro" id="IPR036291">
    <property type="entry name" value="NAD(P)-bd_dom_sf"/>
</dbReference>